<feature type="compositionally biased region" description="Basic and acidic residues" evidence="1">
    <location>
        <begin position="41"/>
        <end position="54"/>
    </location>
</feature>
<protein>
    <submittedName>
        <fullName evidence="2">Uncharacterized protein</fullName>
    </submittedName>
</protein>
<accession>A0A428S226</accession>
<dbReference type="AlphaFoldDB" id="A0A428S226"/>
<organism evidence="2 3">
    <name type="scientific">Fusarium ambrosium</name>
    <dbReference type="NCBI Taxonomy" id="131363"/>
    <lineage>
        <taxon>Eukaryota</taxon>
        <taxon>Fungi</taxon>
        <taxon>Dikarya</taxon>
        <taxon>Ascomycota</taxon>
        <taxon>Pezizomycotina</taxon>
        <taxon>Sordariomycetes</taxon>
        <taxon>Hypocreomycetidae</taxon>
        <taxon>Hypocreales</taxon>
        <taxon>Nectriaceae</taxon>
        <taxon>Fusarium</taxon>
        <taxon>Fusarium solani species complex</taxon>
    </lineage>
</organism>
<dbReference type="Proteomes" id="UP000288429">
    <property type="component" value="Unassembled WGS sequence"/>
</dbReference>
<sequence length="304" mass="34816">MPGKKKLFRCGICQKEAVWDKYKQDRHVKTHTGAAHPLPEGTRDVGRSERYRDNERSMKQLLGSVEDRAEFAEIVKRVQDLKHSGPPGFRYTGGRFEAGPLQDKGYHEGMPEFFSEQGRLRQRFEWIMTYPVDRRVSTRRQSYSNRRWTDRSEKESEFTYLSTNLWTPGKYASWVCPDGSDGNREDPTLVGKLERQCDLCDGTQLCDCIQSRVSQHLIPSVVSAGDMGEGTIAGRPYNVGDLLREFVGELVPLGSCEDGWAADLYRDDELAKPVVWCSVHPRYYGNWARKMNHSSHRGWVMGNG</sequence>
<evidence type="ECO:0000256" key="1">
    <source>
        <dbReference type="SAM" id="MobiDB-lite"/>
    </source>
</evidence>
<gene>
    <name evidence="2" type="ORF">CDV31_016780</name>
</gene>
<keyword evidence="3" id="KW-1185">Reference proteome</keyword>
<proteinExistence type="predicted"/>
<dbReference type="Gene3D" id="2.170.270.10">
    <property type="entry name" value="SET domain"/>
    <property type="match status" value="1"/>
</dbReference>
<feature type="region of interest" description="Disordered" evidence="1">
    <location>
        <begin position="30"/>
        <end position="54"/>
    </location>
</feature>
<comment type="caution">
    <text evidence="2">The sequence shown here is derived from an EMBL/GenBank/DDBJ whole genome shotgun (WGS) entry which is preliminary data.</text>
</comment>
<dbReference type="EMBL" id="NIZV01000632">
    <property type="protein sequence ID" value="RSL83880.1"/>
    <property type="molecule type" value="Genomic_DNA"/>
</dbReference>
<dbReference type="SUPFAM" id="SSF82199">
    <property type="entry name" value="SET domain"/>
    <property type="match status" value="1"/>
</dbReference>
<evidence type="ECO:0000313" key="3">
    <source>
        <dbReference type="Proteomes" id="UP000288429"/>
    </source>
</evidence>
<evidence type="ECO:0000313" key="2">
    <source>
        <dbReference type="EMBL" id="RSL83880.1"/>
    </source>
</evidence>
<reference evidence="2 3" key="1">
    <citation type="submission" date="2017-06" db="EMBL/GenBank/DDBJ databases">
        <title>Cmopartive genomic analysis of Ambrosia Fusariam Clade fungi.</title>
        <authorList>
            <person name="Stajich J.E."/>
            <person name="Carrillo J."/>
            <person name="Kijimoto T."/>
            <person name="Eskalen A."/>
            <person name="O'Donnell K."/>
            <person name="Kasson M."/>
        </authorList>
    </citation>
    <scope>NUCLEOTIDE SEQUENCE [LARGE SCALE GENOMIC DNA]</scope>
    <source>
        <strain evidence="2 3">NRRL 20438</strain>
    </source>
</reference>
<name>A0A428S226_9HYPO</name>
<dbReference type="InterPro" id="IPR046341">
    <property type="entry name" value="SET_dom_sf"/>
</dbReference>